<name>A0ACC6Q4X1_9ACTN</name>
<reference evidence="1" key="1">
    <citation type="submission" date="2024-03" db="EMBL/GenBank/DDBJ databases">
        <title>Novel Streptomyces species of biotechnological and ecological value are a feature of Machair soil.</title>
        <authorList>
            <person name="Prole J.R."/>
            <person name="Goodfellow M."/>
            <person name="Allenby N."/>
            <person name="Ward A.C."/>
        </authorList>
    </citation>
    <scope>NUCLEOTIDE SEQUENCE</scope>
    <source>
        <strain evidence="1">MS2.AVA.5</strain>
    </source>
</reference>
<protein>
    <submittedName>
        <fullName evidence="1">DUF1990 domain-containing protein</fullName>
    </submittedName>
</protein>
<sequence>MNSVHRTSALSYPEAGATRLGPMPDGYRHLHHTVRIGRGRAVFEAAGEAVATWRAHRATGVRLRTTARRAEPGARVEVSAGFGPLRITAPCEVVWTVHERDRTGFGYGTLRGHPVRGEESFAVDLRDDGSVWFTVMAFSRPAVWWARLGGAVVPLMQKAYARRLGRTVRRLAGTDTGGDGVVRRQ</sequence>
<organism evidence="1 2">
    <name type="scientific">Streptomyces achmelvichensis</name>
    <dbReference type="NCBI Taxonomy" id="3134111"/>
    <lineage>
        <taxon>Bacteria</taxon>
        <taxon>Bacillati</taxon>
        <taxon>Actinomycetota</taxon>
        <taxon>Actinomycetes</taxon>
        <taxon>Kitasatosporales</taxon>
        <taxon>Streptomycetaceae</taxon>
        <taxon>Streptomyces</taxon>
    </lineage>
</organism>
<dbReference type="EMBL" id="JBBKAJ010000022">
    <property type="protein sequence ID" value="MEJ8638778.1"/>
    <property type="molecule type" value="Genomic_DNA"/>
</dbReference>
<gene>
    <name evidence="1" type="ORF">WKI67_36045</name>
</gene>
<dbReference type="Proteomes" id="UP001377168">
    <property type="component" value="Unassembled WGS sequence"/>
</dbReference>
<keyword evidence="2" id="KW-1185">Reference proteome</keyword>
<accession>A0ACC6Q4X1</accession>
<proteinExistence type="predicted"/>
<evidence type="ECO:0000313" key="2">
    <source>
        <dbReference type="Proteomes" id="UP001377168"/>
    </source>
</evidence>
<comment type="caution">
    <text evidence="1">The sequence shown here is derived from an EMBL/GenBank/DDBJ whole genome shotgun (WGS) entry which is preliminary data.</text>
</comment>
<evidence type="ECO:0000313" key="1">
    <source>
        <dbReference type="EMBL" id="MEJ8638778.1"/>
    </source>
</evidence>